<proteinExistence type="predicted"/>
<evidence type="ECO:0000313" key="1">
    <source>
        <dbReference type="EMBL" id="PCD27128.1"/>
    </source>
</evidence>
<accession>A0A2H3GI93</accession>
<protein>
    <submittedName>
        <fullName evidence="1">Uncharacterized protein</fullName>
    </submittedName>
</protein>
<dbReference type="AlphaFoldDB" id="A0A2H3GI93"/>
<dbReference type="EMBL" id="MABQ02000009">
    <property type="protein sequence ID" value="PCD27128.1"/>
    <property type="molecule type" value="Genomic_DNA"/>
</dbReference>
<organism evidence="1 2">
    <name type="scientific">Fusarium oxysporum f. sp. radicis-cucumerinum</name>
    <dbReference type="NCBI Taxonomy" id="327505"/>
    <lineage>
        <taxon>Eukaryota</taxon>
        <taxon>Fungi</taxon>
        <taxon>Dikarya</taxon>
        <taxon>Ascomycota</taxon>
        <taxon>Pezizomycotina</taxon>
        <taxon>Sordariomycetes</taxon>
        <taxon>Hypocreomycetidae</taxon>
        <taxon>Hypocreales</taxon>
        <taxon>Nectriaceae</taxon>
        <taxon>Fusarium</taxon>
        <taxon>Fusarium oxysporum species complex</taxon>
    </lineage>
</organism>
<name>A0A2H3GI93_FUSOX</name>
<reference evidence="1 2" key="2">
    <citation type="journal article" date="2017" name="Sci. Rep.">
        <title>A mobile pathogenicity chromosome in Fusarium oxysporum for infection of multiple cucurbit species.</title>
        <authorList>
            <person name="van Dam P."/>
            <person name="Fokkens L."/>
            <person name="Ayukawa Y."/>
            <person name="van der Gragt M."/>
            <person name="Ter Horst A."/>
            <person name="Brankovics B."/>
            <person name="Houterman P.M."/>
            <person name="Arie T."/>
            <person name="Rep M."/>
        </authorList>
    </citation>
    <scope>NUCLEOTIDE SEQUENCE [LARGE SCALE GENOMIC DNA]</scope>
    <source>
        <strain evidence="1 2">Forc016</strain>
    </source>
</reference>
<dbReference type="Proteomes" id="UP000219602">
    <property type="component" value="Chromosome 11"/>
</dbReference>
<sequence>MAVQLAWNLDQTSSSAISVAKGLLSAATTDNVQPIAIMACEQFGNTLAISRDTIRKIEHCVALSPDPAVLNFLKCSIGYKKNDCTSYLGKSLAGLQFLAFAAALVTWKDQFKAAGALHEMLINTASDKALVPTSRQVKVLLATIEPRCHRSSFADEIVGWQILLDRLLTPRIGPATERSDGWIAPGEQDLGNLVDALRQLSRVGNADITRVTIETRACAAWTIAFVKWSLGYPPSVVHGDTIVPSLEQTDSKVTVIIPADETSETSFRVHIYHSIDTPTVLISQGPFQTVSGMISLQMYGSNYISECGLDSGPTGTAFREAIPHCLQLVVEYTTRIYIERRDADPLKQPLRLRRRYIKGKRLSPLRGIKAVYKTYETLFGHVLDPAPNDPSFNIMDFPQLALIKQKCPCGRCRNVQRIEPEICDIEKFYRSLAAITFDLLALSLFDYPDLQVCSDATRDFELDPLYEGIRDLLTNPEKTQISNYDLLYRAMRLAGHKIDQLEEDWVLSCAKGQAVWPTIFETQSYITRGYFSLSCHPGLLIHSGETYNRATCSPNETTMTSLSTVLPEQVKKPFNLYPDLDLDWMVSDGEHGLDVSLGVKAGPNQYLEMGLNPCSAFVALTKVPVVGPCQHDPTTILDHSDVLAFSSSEIMGISLEDLAPAVPVVSIKVPESFNYGPTILRSILQVEPLEDVPNHGLFDQADIDLIGLPYTQSVVKATQNPDEPVPLKPPVMHSEPVLWMRVPHVEDMPTLAASFCAPDIDPTSITPLLIEPVGIHPINESREIATELVKNQFDNQDALRDTTRLLPQDLSQFIVHWTITQEIIDDPNTILRQANEGKDIIENAMFIVSTNAPPGAFGGGTTNIGFNIGSDEGKKTDASREKKSGNANAVDVTAQYWVSKIRAEVELDPSMRVGQKVSPASQGPRDAVPEFYIDKEVEIPSCKKIVTVAYTQIQYSQMVMLDFNGIKWPHVTVATLAPITDHKKPTHSSAMSMLKIRPYDIILGALASVL</sequence>
<gene>
    <name evidence="1" type="ORF">AU210_013543</name>
</gene>
<evidence type="ECO:0000313" key="2">
    <source>
        <dbReference type="Proteomes" id="UP000219602"/>
    </source>
</evidence>
<comment type="caution">
    <text evidence="1">The sequence shown here is derived from an EMBL/GenBank/DDBJ whole genome shotgun (WGS) entry which is preliminary data.</text>
</comment>
<reference evidence="1 2" key="1">
    <citation type="journal article" date="2016" name="Environ. Microbiol.">
        <title>Effector profiles distinguish formae speciales of Fusarium oxysporum.</title>
        <authorList>
            <person name="van Dam P."/>
            <person name="Fokkens L."/>
            <person name="Schmidt S.M."/>
            <person name="Linmans J.H."/>
            <person name="Kistler H.C."/>
            <person name="Ma L.J."/>
            <person name="Rep M."/>
        </authorList>
    </citation>
    <scope>NUCLEOTIDE SEQUENCE [LARGE SCALE GENOMIC DNA]</scope>
    <source>
        <strain evidence="1 2">Forc016</strain>
    </source>
</reference>